<dbReference type="Gene3D" id="3.30.420.40">
    <property type="match status" value="1"/>
</dbReference>
<dbReference type="Pfam" id="PF00480">
    <property type="entry name" value="ROK"/>
    <property type="match status" value="1"/>
</dbReference>
<dbReference type="eggNOG" id="COG1940">
    <property type="taxonomic scope" value="Bacteria"/>
</dbReference>
<reference evidence="3 4" key="1">
    <citation type="submission" date="2016-10" db="EMBL/GenBank/DDBJ databases">
        <authorList>
            <person name="de Groot N.N."/>
        </authorList>
    </citation>
    <scope>NUCLEOTIDE SEQUENCE [LARGE SCALE GENOMIC DNA]</scope>
    <source>
        <strain evidence="3 4">DSM 15019</strain>
    </source>
</reference>
<dbReference type="EMBL" id="LT629770">
    <property type="protein sequence ID" value="SDS55833.1"/>
    <property type="molecule type" value="Genomic_DNA"/>
</dbReference>
<dbReference type="RefSeq" id="WP_083370965.1">
    <property type="nucleotide sequence ID" value="NZ_CBDRLI010000001.1"/>
</dbReference>
<feature type="region of interest" description="Disordered" evidence="2">
    <location>
        <begin position="1"/>
        <end position="27"/>
    </location>
</feature>
<dbReference type="PANTHER" id="PTHR18964">
    <property type="entry name" value="ROK (REPRESSOR, ORF, KINASE) FAMILY"/>
    <property type="match status" value="1"/>
</dbReference>
<comment type="similarity">
    <text evidence="1">Belongs to the ROK (NagC/XylR) family.</text>
</comment>
<dbReference type="InterPro" id="IPR043129">
    <property type="entry name" value="ATPase_NBD"/>
</dbReference>
<dbReference type="SUPFAM" id="SSF46785">
    <property type="entry name" value="Winged helix' DNA-binding domain"/>
    <property type="match status" value="1"/>
</dbReference>
<dbReference type="InterPro" id="IPR000600">
    <property type="entry name" value="ROK"/>
</dbReference>
<dbReference type="InterPro" id="IPR036388">
    <property type="entry name" value="WH-like_DNA-bd_sf"/>
</dbReference>
<dbReference type="GeneID" id="36300891"/>
<keyword evidence="3" id="KW-0418">Kinase</keyword>
<dbReference type="SUPFAM" id="SSF53067">
    <property type="entry name" value="Actin-like ATPase domain"/>
    <property type="match status" value="1"/>
</dbReference>
<evidence type="ECO:0000313" key="3">
    <source>
        <dbReference type="EMBL" id="SDS55833.1"/>
    </source>
</evidence>
<evidence type="ECO:0000313" key="4">
    <source>
        <dbReference type="Proteomes" id="UP000182126"/>
    </source>
</evidence>
<dbReference type="GO" id="GO:0016301">
    <property type="term" value="F:kinase activity"/>
    <property type="evidence" value="ECO:0007669"/>
    <property type="project" value="UniProtKB-KW"/>
</dbReference>
<dbReference type="InterPro" id="IPR036390">
    <property type="entry name" value="WH_DNA-bd_sf"/>
</dbReference>
<dbReference type="Proteomes" id="UP000182126">
    <property type="component" value="Chromosome I"/>
</dbReference>
<evidence type="ECO:0000256" key="2">
    <source>
        <dbReference type="SAM" id="MobiDB-lite"/>
    </source>
</evidence>
<evidence type="ECO:0000256" key="1">
    <source>
        <dbReference type="ARBA" id="ARBA00006479"/>
    </source>
</evidence>
<accession>A0A1H1T6S2</accession>
<name>A0A1H1T6S2_9MICO</name>
<dbReference type="PANTHER" id="PTHR18964:SF149">
    <property type="entry name" value="BIFUNCTIONAL UDP-N-ACETYLGLUCOSAMINE 2-EPIMERASE_N-ACETYLMANNOSAMINE KINASE"/>
    <property type="match status" value="1"/>
</dbReference>
<sequence>MRYPQILERPADRARAAQASSNGHARGIRERNRALVLRTLMEQSALSRADLSRLTGLARPTVSDVVRDLLADGVIRESGPSQESRPGKPAVMLEFDQRAVQVIALDLSVPGEVIGALASPDGRLSHRLHRPRTPDAAEAVAGLVAELRSLTDGPALGIGIGVPTGSSALLGLGPRLAEILDAPVHLFDDADLVADAEQRFGAVGTDFLLVRLGTRIGTAIRVVGDDGAPVERSIGARELAHVGAGGDPGELCLCGRDGCVHAWAAAPAIARRLETPGADHATVLTAAGARLGTSLSVIAAAVDLPTIVLSGPDGIVSPEFVDATAAAVRAASHPSLGPAVVPSALDDAVLLGAATRVVAAEFSPR</sequence>
<proteinExistence type="inferred from homology"/>
<protein>
    <submittedName>
        <fullName evidence="3">Sugar kinase of the NBD/HSP70 family, may contain an N-terminal HTH domain</fullName>
    </submittedName>
</protein>
<dbReference type="Gene3D" id="1.10.10.10">
    <property type="entry name" value="Winged helix-like DNA-binding domain superfamily/Winged helix DNA-binding domain"/>
    <property type="match status" value="1"/>
</dbReference>
<dbReference type="AlphaFoldDB" id="A0A1H1T6S2"/>
<gene>
    <name evidence="3" type="ORF">SAMN04489809_2123</name>
</gene>
<keyword evidence="3" id="KW-0808">Transferase</keyword>
<dbReference type="Pfam" id="PF13412">
    <property type="entry name" value="HTH_24"/>
    <property type="match status" value="1"/>
</dbReference>
<organism evidence="3 4">
    <name type="scientific">Microbacterium paraoxydans</name>
    <dbReference type="NCBI Taxonomy" id="199592"/>
    <lineage>
        <taxon>Bacteria</taxon>
        <taxon>Bacillati</taxon>
        <taxon>Actinomycetota</taxon>
        <taxon>Actinomycetes</taxon>
        <taxon>Micrococcales</taxon>
        <taxon>Microbacteriaceae</taxon>
        <taxon>Microbacterium</taxon>
    </lineage>
</organism>